<gene>
    <name evidence="3" type="ORF">CJD35_16115</name>
</gene>
<dbReference type="CDD" id="cd01029">
    <property type="entry name" value="TOPRIM_primases"/>
    <property type="match status" value="1"/>
</dbReference>
<feature type="domain" description="Toprim" evidence="1">
    <location>
        <begin position="195"/>
        <end position="285"/>
    </location>
</feature>
<dbReference type="Gene3D" id="3.40.1360.10">
    <property type="match status" value="1"/>
</dbReference>
<dbReference type="RefSeq" id="WP_095687246.1">
    <property type="nucleotide sequence ID" value="NZ_CP022746.1"/>
</dbReference>
<dbReference type="KEGG" id="shyd:CJD35_16115"/>
<dbReference type="InterPro" id="IPR034154">
    <property type="entry name" value="TOPRIM_DnaG/twinkle"/>
</dbReference>
<proteinExistence type="predicted"/>
<accession>A0A249MXD5</accession>
<name>A0A249MXD5_SPHXE</name>
<evidence type="ECO:0000313" key="4">
    <source>
        <dbReference type="Proteomes" id="UP000217141"/>
    </source>
</evidence>
<sequence length="295" mass="32065">MDAHLDAMGARLVRKFGGVWSNGRGMCRCPAHPDKTPSLSVRCGHSALLFKCFAGCTINEIFHAFQRENFSIKSTPSPTNKIAGQCKGTDRAARQIWEQSLPLVGTAGERYLIGRSIAYRSAALRYHPATPLGAGKSVRFMPAILAAVTHRCQFLGLQRIFLDLDGRPASMIKHKRTLGRPRHGAVALSPANEVLGLAEGVETALSASMLLGVPVWATLGAERLDRIVIPEEVTRLILLADNDRAGRRAVDRARLRYALAGREIVVLWPPAPFTDWNDMLQAGGKGEAEGVRLAA</sequence>
<dbReference type="Pfam" id="PF13362">
    <property type="entry name" value="Toprim_3"/>
    <property type="match status" value="1"/>
</dbReference>
<evidence type="ECO:0000313" key="3">
    <source>
        <dbReference type="EMBL" id="ASY46040.1"/>
    </source>
</evidence>
<dbReference type="Proteomes" id="UP000217141">
    <property type="component" value="Chromosome II"/>
</dbReference>
<dbReference type="EMBL" id="CP022746">
    <property type="protein sequence ID" value="ASY46040.1"/>
    <property type="molecule type" value="Genomic_DNA"/>
</dbReference>
<evidence type="ECO:0000259" key="1">
    <source>
        <dbReference type="Pfam" id="PF13362"/>
    </source>
</evidence>
<protein>
    <submittedName>
        <fullName evidence="3">Uncharacterized protein</fullName>
    </submittedName>
</protein>
<reference evidence="3 4" key="1">
    <citation type="submission" date="2017-08" db="EMBL/GenBank/DDBJ databases">
        <title>Whole Genome Sequence of Sphingobium hydrophobicum C1: Insights into Adaption to the Electronic-waste Contaminated Sediment.</title>
        <authorList>
            <person name="Song D."/>
            <person name="Chen X."/>
            <person name="Xu M."/>
        </authorList>
    </citation>
    <scope>NUCLEOTIDE SEQUENCE [LARGE SCALE GENOMIC DNA]</scope>
    <source>
        <strain evidence="3 4">C1</strain>
    </source>
</reference>
<dbReference type="Pfam" id="PF23639">
    <property type="entry name" value="DUF7146"/>
    <property type="match status" value="1"/>
</dbReference>
<dbReference type="InterPro" id="IPR055570">
    <property type="entry name" value="DUF7146"/>
</dbReference>
<evidence type="ECO:0000259" key="2">
    <source>
        <dbReference type="Pfam" id="PF23639"/>
    </source>
</evidence>
<dbReference type="InterPro" id="IPR006171">
    <property type="entry name" value="TOPRIM_dom"/>
</dbReference>
<feature type="domain" description="DUF7146" evidence="2">
    <location>
        <begin position="89"/>
        <end position="188"/>
    </location>
</feature>
<dbReference type="AlphaFoldDB" id="A0A249MXD5"/>
<organism evidence="3 4">
    <name type="scientific">Sphingobium xenophagum</name>
    <dbReference type="NCBI Taxonomy" id="121428"/>
    <lineage>
        <taxon>Bacteria</taxon>
        <taxon>Pseudomonadati</taxon>
        <taxon>Pseudomonadota</taxon>
        <taxon>Alphaproteobacteria</taxon>
        <taxon>Sphingomonadales</taxon>
        <taxon>Sphingomonadaceae</taxon>
        <taxon>Sphingobium</taxon>
    </lineage>
</organism>